<name>A0A9W6IPT1_9PROT</name>
<keyword evidence="9" id="KW-0998">Cell outer membrane</keyword>
<evidence type="ECO:0000259" key="12">
    <source>
        <dbReference type="Pfam" id="PF00263"/>
    </source>
</evidence>
<reference evidence="15" key="2">
    <citation type="submission" date="2023-01" db="EMBL/GenBank/DDBJ databases">
        <authorList>
            <person name="Sun Q."/>
            <person name="Evtushenko L."/>
        </authorList>
    </citation>
    <scope>NUCLEOTIDE SEQUENCE</scope>
    <source>
        <strain evidence="15">VKM B-1513</strain>
    </source>
</reference>
<feature type="domain" description="GspD-like N0" evidence="14">
    <location>
        <begin position="36"/>
        <end position="106"/>
    </location>
</feature>
<dbReference type="InterPro" id="IPR049371">
    <property type="entry name" value="GspD-like_N0"/>
</dbReference>
<dbReference type="PANTHER" id="PTHR30332">
    <property type="entry name" value="PROBABLE GENERAL SECRETION PATHWAY PROTEIN D"/>
    <property type="match status" value="1"/>
</dbReference>
<dbReference type="InterPro" id="IPR001775">
    <property type="entry name" value="GspD/PilQ"/>
</dbReference>
<evidence type="ECO:0000256" key="10">
    <source>
        <dbReference type="RuleBase" id="RU004004"/>
    </source>
</evidence>
<sequence length="652" mass="69833">MTDFVNRLIAGLLALALSAMAPVAASAQSGGQGSVVNFNQAEIQAVIDDVSSVTGYTFIVDPNVRGRVTITSQAPLTPDQYFQVFLSTMRVHGFAVVPTASGAYQIIPEQAGARTSSPVNSNLRGDQYVTAVVRLTHAGTRDALTVVRPMVSPNGFVNAAEGGNALVIVDYAENVARIRQVLRDLDRDTSVVEMVELSNVSAGEMARIIETIRTRNTSGEDDMAFGVTVAPIPASNTIVLRGNREAVAEMMSLIRRVDGVSRSNQGFRVIYLSHADGEDLLPILQQVVETMADDETMARRPSVSYHAPTNAVVVNADPDIQRELELVIRQLDIRRPQVLVEGIVVEMSDTVADELGVQMLLAGGEGDAPLAMTRFGSNTPDLLALTGAITSPGEDDSDFNDDLRQAALNSLLGATGGTIGFGGQNGDGTLFGLVLNAVESDRNSNVLATPSILAMDNEEASFLSGQEIPVTTGEVLGDGNSNPFRTVQRQEVGVRLHVRPQITEGNTIRLLIEQEVSSVAGTVNDDTTDLITNKREIQTTVLADNGEIIVLGGLIQQEDEDSVTGVPGLSRVPGVGRLFRSEGTERRRTNLMVFIRPTIIRDEADMRAVTDNRYGYIRGQQIANDPQGASSLESIVEMMMIDMPQGSADDGE</sequence>
<dbReference type="Proteomes" id="UP001143486">
    <property type="component" value="Unassembled WGS sequence"/>
</dbReference>
<dbReference type="EMBL" id="BSFE01000007">
    <property type="protein sequence ID" value="GLK52911.1"/>
    <property type="molecule type" value="Genomic_DNA"/>
</dbReference>
<evidence type="ECO:0000256" key="11">
    <source>
        <dbReference type="SAM" id="SignalP"/>
    </source>
</evidence>
<proteinExistence type="inferred from homology"/>
<dbReference type="InterPro" id="IPR013356">
    <property type="entry name" value="T2SS_GspD"/>
</dbReference>
<evidence type="ECO:0000256" key="8">
    <source>
        <dbReference type="ARBA" id="ARBA00023136"/>
    </source>
</evidence>
<comment type="caution">
    <text evidence="15">The sequence shown here is derived from an EMBL/GenBank/DDBJ whole genome shotgun (WGS) entry which is preliminary data.</text>
</comment>
<organism evidence="15 16">
    <name type="scientific">Maricaulis virginensis</name>
    <dbReference type="NCBI Taxonomy" id="144022"/>
    <lineage>
        <taxon>Bacteria</taxon>
        <taxon>Pseudomonadati</taxon>
        <taxon>Pseudomonadota</taxon>
        <taxon>Alphaproteobacteria</taxon>
        <taxon>Maricaulales</taxon>
        <taxon>Maricaulaceae</taxon>
        <taxon>Maricaulis</taxon>
    </lineage>
</organism>
<evidence type="ECO:0000256" key="2">
    <source>
        <dbReference type="ARBA" id="ARBA00006980"/>
    </source>
</evidence>
<dbReference type="InterPro" id="IPR005644">
    <property type="entry name" value="NolW-like"/>
</dbReference>
<keyword evidence="8" id="KW-0472">Membrane</keyword>
<evidence type="ECO:0000256" key="4">
    <source>
        <dbReference type="ARBA" id="ARBA00022452"/>
    </source>
</evidence>
<dbReference type="Pfam" id="PF03958">
    <property type="entry name" value="Secretin_N"/>
    <property type="match status" value="3"/>
</dbReference>
<dbReference type="GO" id="GO:0009279">
    <property type="term" value="C:cell outer membrane"/>
    <property type="evidence" value="ECO:0007669"/>
    <property type="project" value="UniProtKB-SubCell"/>
</dbReference>
<dbReference type="Pfam" id="PF00263">
    <property type="entry name" value="Secretin"/>
    <property type="match status" value="1"/>
</dbReference>
<keyword evidence="3 10" id="KW-0813">Transport</keyword>
<dbReference type="RefSeq" id="WP_271187271.1">
    <property type="nucleotide sequence ID" value="NZ_BSFE01000007.1"/>
</dbReference>
<evidence type="ECO:0000256" key="9">
    <source>
        <dbReference type="ARBA" id="ARBA00023237"/>
    </source>
</evidence>
<gene>
    <name evidence="15" type="primary">pulD</name>
    <name evidence="15" type="ORF">GCM10017621_24190</name>
</gene>
<feature type="chain" id="PRO_5040842375" evidence="11">
    <location>
        <begin position="28"/>
        <end position="652"/>
    </location>
</feature>
<dbReference type="NCBIfam" id="TIGR02517">
    <property type="entry name" value="type_II_gspD"/>
    <property type="match status" value="1"/>
</dbReference>
<dbReference type="AlphaFoldDB" id="A0A9W6IPT1"/>
<feature type="domain" description="NolW-like" evidence="13">
    <location>
        <begin position="130"/>
        <end position="188"/>
    </location>
</feature>
<evidence type="ECO:0000256" key="6">
    <source>
        <dbReference type="ARBA" id="ARBA00022729"/>
    </source>
</evidence>
<feature type="domain" description="NolW-like" evidence="13">
    <location>
        <begin position="268"/>
        <end position="337"/>
    </location>
</feature>
<evidence type="ECO:0000313" key="16">
    <source>
        <dbReference type="Proteomes" id="UP001143486"/>
    </source>
</evidence>
<evidence type="ECO:0000256" key="1">
    <source>
        <dbReference type="ARBA" id="ARBA00004442"/>
    </source>
</evidence>
<evidence type="ECO:0000256" key="3">
    <source>
        <dbReference type="ARBA" id="ARBA00022448"/>
    </source>
</evidence>
<dbReference type="PRINTS" id="PR00811">
    <property type="entry name" value="BCTERIALGSPD"/>
</dbReference>
<protein>
    <submittedName>
        <fullName evidence="15">Type II secretion system protein GspD</fullName>
    </submittedName>
</protein>
<keyword evidence="4" id="KW-1134">Transmembrane beta strand</keyword>
<evidence type="ECO:0000256" key="7">
    <source>
        <dbReference type="ARBA" id="ARBA00022927"/>
    </source>
</evidence>
<evidence type="ECO:0000259" key="14">
    <source>
        <dbReference type="Pfam" id="PF21305"/>
    </source>
</evidence>
<keyword evidence="7" id="KW-0653">Protein transport</keyword>
<dbReference type="PANTHER" id="PTHR30332:SF24">
    <property type="entry name" value="SECRETIN GSPD-RELATED"/>
    <property type="match status" value="1"/>
</dbReference>
<keyword evidence="16" id="KW-1185">Reference proteome</keyword>
<dbReference type="Pfam" id="PF21305">
    <property type="entry name" value="type_II_gspD_N0"/>
    <property type="match status" value="1"/>
</dbReference>
<feature type="domain" description="NolW-like" evidence="13">
    <location>
        <begin position="192"/>
        <end position="258"/>
    </location>
</feature>
<reference evidence="15" key="1">
    <citation type="journal article" date="2014" name="Int. J. Syst. Evol. Microbiol.">
        <title>Complete genome sequence of Corynebacterium casei LMG S-19264T (=DSM 44701T), isolated from a smear-ripened cheese.</title>
        <authorList>
            <consortium name="US DOE Joint Genome Institute (JGI-PGF)"/>
            <person name="Walter F."/>
            <person name="Albersmeier A."/>
            <person name="Kalinowski J."/>
            <person name="Ruckert C."/>
        </authorList>
    </citation>
    <scope>NUCLEOTIDE SEQUENCE</scope>
    <source>
        <strain evidence="15">VKM B-1513</strain>
    </source>
</reference>
<keyword evidence="5" id="KW-0812">Transmembrane</keyword>
<evidence type="ECO:0000259" key="13">
    <source>
        <dbReference type="Pfam" id="PF03958"/>
    </source>
</evidence>
<feature type="signal peptide" evidence="11">
    <location>
        <begin position="1"/>
        <end position="27"/>
    </location>
</feature>
<accession>A0A9W6IPT1</accession>
<comment type="similarity">
    <text evidence="2">Belongs to the bacterial secretin family. GSP D subfamily.</text>
</comment>
<keyword evidence="6 11" id="KW-0732">Signal</keyword>
<comment type="subcellular location">
    <subcellularLocation>
        <location evidence="1 10">Cell outer membrane</location>
    </subcellularLocation>
</comment>
<dbReference type="InterPro" id="IPR004846">
    <property type="entry name" value="T2SS/T3SS_dom"/>
</dbReference>
<feature type="domain" description="Type II/III secretion system secretin-like" evidence="12">
    <location>
        <begin position="437"/>
        <end position="601"/>
    </location>
</feature>
<dbReference type="GO" id="GO:0015628">
    <property type="term" value="P:protein secretion by the type II secretion system"/>
    <property type="evidence" value="ECO:0007669"/>
    <property type="project" value="InterPro"/>
</dbReference>
<evidence type="ECO:0000256" key="5">
    <source>
        <dbReference type="ARBA" id="ARBA00022692"/>
    </source>
</evidence>
<dbReference type="InterPro" id="IPR050810">
    <property type="entry name" value="Bact_Secretion_Sys_Channel"/>
</dbReference>
<dbReference type="InterPro" id="IPR038591">
    <property type="entry name" value="NolW-like_sf"/>
</dbReference>
<dbReference type="GO" id="GO:0015627">
    <property type="term" value="C:type II protein secretion system complex"/>
    <property type="evidence" value="ECO:0007669"/>
    <property type="project" value="InterPro"/>
</dbReference>
<evidence type="ECO:0000313" key="15">
    <source>
        <dbReference type="EMBL" id="GLK52911.1"/>
    </source>
</evidence>
<dbReference type="Gene3D" id="3.30.1370.120">
    <property type="match status" value="3"/>
</dbReference>